<evidence type="ECO:0000256" key="1">
    <source>
        <dbReference type="SAM" id="SignalP"/>
    </source>
</evidence>
<evidence type="ECO:0000313" key="2">
    <source>
        <dbReference type="EMBL" id="MBR9727399.1"/>
    </source>
</evidence>
<organism evidence="2 3">
    <name type="scientific">Shewanella intestini</name>
    <dbReference type="NCBI Taxonomy" id="2017544"/>
    <lineage>
        <taxon>Bacteria</taxon>
        <taxon>Pseudomonadati</taxon>
        <taxon>Pseudomonadota</taxon>
        <taxon>Gammaproteobacteria</taxon>
        <taxon>Alteromonadales</taxon>
        <taxon>Shewanellaceae</taxon>
        <taxon>Shewanella</taxon>
    </lineage>
</organism>
<feature type="signal peptide" evidence="1">
    <location>
        <begin position="1"/>
        <end position="16"/>
    </location>
</feature>
<dbReference type="Pfam" id="PF16267">
    <property type="entry name" value="DUF4920"/>
    <property type="match status" value="1"/>
</dbReference>
<proteinExistence type="predicted"/>
<keyword evidence="1" id="KW-0732">Signal</keyword>
<feature type="chain" id="PRO_5045762182" evidence="1">
    <location>
        <begin position="17"/>
        <end position="150"/>
    </location>
</feature>
<dbReference type="EMBL" id="JAAIKR010000003">
    <property type="protein sequence ID" value="MBR9727399.1"/>
    <property type="molecule type" value="Genomic_DNA"/>
</dbReference>
<name>A0ABS5I038_9GAMM</name>
<dbReference type="Proteomes" id="UP000811844">
    <property type="component" value="Unassembled WGS sequence"/>
</dbReference>
<gene>
    <name evidence="2" type="ORF">G3R48_05255</name>
</gene>
<accession>A0ABS5I038</accession>
<sequence length="150" mass="16560">MLGALLLSSVFNCAHAKELNFGTQVQPELLTPVSTIMASPQQYVDKPITIKGTIVKVCTKRGCWMNIASDKRFETLRIKVKDGVMVFPVSAKGREAIATGTLQALKFNLERTREIKAYYAKEEGESFDPASVTEPMTMYQLVPTGVSILD</sequence>
<reference evidence="2 3" key="1">
    <citation type="submission" date="2020-02" db="EMBL/GenBank/DDBJ databases">
        <title>Shewanella WXL01 sp. nov., a marine bacterium isolated from green algae in Luhuitou Fringing Reef (Northern South China Sea).</title>
        <authorList>
            <person name="Wang X."/>
        </authorList>
    </citation>
    <scope>NUCLEOTIDE SEQUENCE [LARGE SCALE GENOMIC DNA]</scope>
    <source>
        <strain evidence="2 3">MCCC 1A01895</strain>
    </source>
</reference>
<dbReference type="InterPro" id="IPR032577">
    <property type="entry name" value="DUF4920"/>
</dbReference>
<comment type="caution">
    <text evidence="2">The sequence shown here is derived from an EMBL/GenBank/DDBJ whole genome shotgun (WGS) entry which is preliminary data.</text>
</comment>
<keyword evidence="3" id="KW-1185">Reference proteome</keyword>
<protein>
    <submittedName>
        <fullName evidence="2">DUF4920 domain-containing protein</fullName>
    </submittedName>
</protein>
<evidence type="ECO:0000313" key="3">
    <source>
        <dbReference type="Proteomes" id="UP000811844"/>
    </source>
</evidence>